<protein>
    <submittedName>
        <fullName evidence="2">Uncharacterized protein</fullName>
    </submittedName>
</protein>
<sequence length="151" mass="16334">MKELAELEGRLAQALDRIAQGLEGLPRGHSADAAVTEALAQERARSSQLTEALHHARATRTEDEQIAGLIGWIDVQAQEMQRLRRSNAELRKTVTALREAAQAGLSDPSLVNQALEVELEALRVARSAEAAELDEILSELDPLLTAHSDGA</sequence>
<evidence type="ECO:0000256" key="1">
    <source>
        <dbReference type="SAM" id="Coils"/>
    </source>
</evidence>
<dbReference type="RefSeq" id="WP_390260810.1">
    <property type="nucleotide sequence ID" value="NZ_JBHUGH010000006.1"/>
</dbReference>
<dbReference type="Proteomes" id="UP001597353">
    <property type="component" value="Unassembled WGS sequence"/>
</dbReference>
<proteinExistence type="predicted"/>
<accession>A0ABW4S591</accession>
<dbReference type="EMBL" id="JBHUGH010000006">
    <property type="protein sequence ID" value="MFD1912288.1"/>
    <property type="molecule type" value="Genomic_DNA"/>
</dbReference>
<name>A0ABW4S591_9RHOB</name>
<evidence type="ECO:0000313" key="2">
    <source>
        <dbReference type="EMBL" id="MFD1912288.1"/>
    </source>
</evidence>
<evidence type="ECO:0000313" key="3">
    <source>
        <dbReference type="Proteomes" id="UP001597353"/>
    </source>
</evidence>
<keyword evidence="3" id="KW-1185">Reference proteome</keyword>
<feature type="coiled-coil region" evidence="1">
    <location>
        <begin position="73"/>
        <end position="100"/>
    </location>
</feature>
<organism evidence="2 3">
    <name type="scientific">Halodurantibacterium flavum</name>
    <dbReference type="NCBI Taxonomy" id="1382802"/>
    <lineage>
        <taxon>Bacteria</taxon>
        <taxon>Pseudomonadati</taxon>
        <taxon>Pseudomonadota</taxon>
        <taxon>Alphaproteobacteria</taxon>
        <taxon>Rhodobacterales</taxon>
        <taxon>Paracoccaceae</taxon>
        <taxon>Halodurantibacterium</taxon>
    </lineage>
</organism>
<reference evidence="3" key="1">
    <citation type="journal article" date="2019" name="Int. J. Syst. Evol. Microbiol.">
        <title>The Global Catalogue of Microorganisms (GCM) 10K type strain sequencing project: providing services to taxonomists for standard genome sequencing and annotation.</title>
        <authorList>
            <consortium name="The Broad Institute Genomics Platform"/>
            <consortium name="The Broad Institute Genome Sequencing Center for Infectious Disease"/>
            <person name="Wu L."/>
            <person name="Ma J."/>
        </authorList>
    </citation>
    <scope>NUCLEOTIDE SEQUENCE [LARGE SCALE GENOMIC DNA]</scope>
    <source>
        <strain evidence="3">CGMCC 4.7242</strain>
    </source>
</reference>
<comment type="caution">
    <text evidence="2">The sequence shown here is derived from an EMBL/GenBank/DDBJ whole genome shotgun (WGS) entry which is preliminary data.</text>
</comment>
<gene>
    <name evidence="2" type="ORF">ACFSGJ_08680</name>
</gene>
<keyword evidence="1" id="KW-0175">Coiled coil</keyword>